<comment type="caution">
    <text evidence="1">The sequence shown here is derived from an EMBL/GenBank/DDBJ whole genome shotgun (WGS) entry which is preliminary data.</text>
</comment>
<dbReference type="InterPro" id="IPR036412">
    <property type="entry name" value="HAD-like_sf"/>
</dbReference>
<dbReference type="InterPro" id="IPR052550">
    <property type="entry name" value="Pyrimidine_5'-ntase_YjjG"/>
</dbReference>
<dbReference type="NCBIfam" id="TIGR01549">
    <property type="entry name" value="HAD-SF-IA-v1"/>
    <property type="match status" value="1"/>
</dbReference>
<dbReference type="InterPro" id="IPR023198">
    <property type="entry name" value="PGP-like_dom2"/>
</dbReference>
<protein>
    <submittedName>
        <fullName evidence="1">Noncanonical pyrimidine nucleotidase, YjjG family</fullName>
    </submittedName>
</protein>
<dbReference type="Proteomes" id="UP000298347">
    <property type="component" value="Unassembled WGS sequence"/>
</dbReference>
<dbReference type="Gene3D" id="1.10.150.240">
    <property type="entry name" value="Putative phosphatase, domain 2"/>
    <property type="match status" value="1"/>
</dbReference>
<dbReference type="PANTHER" id="PTHR47478:SF1">
    <property type="entry name" value="PYRIMIDINE 5'-NUCLEOTIDASE YJJG"/>
    <property type="match status" value="1"/>
</dbReference>
<dbReference type="Gene3D" id="3.40.50.1000">
    <property type="entry name" value="HAD superfamily/HAD-like"/>
    <property type="match status" value="1"/>
</dbReference>
<dbReference type="PANTHER" id="PTHR47478">
    <property type="match status" value="1"/>
</dbReference>
<reference evidence="1 2" key="1">
    <citation type="journal article" date="2015" name="Int. J. Syst. Evol. Microbiol.">
        <title>Sporolactobacillus shoreae sp. nov. and Sporolactobacillus spathodeae sp. nov., two spore-forming lactic acid bacteria isolated from tree barks in Thailand.</title>
        <authorList>
            <person name="Thamacharoensuk T."/>
            <person name="Kitahara M."/>
            <person name="Ohkuma M."/>
            <person name="Thongchul N."/>
            <person name="Tanasupawat S."/>
        </authorList>
    </citation>
    <scope>NUCLEOTIDE SEQUENCE [LARGE SCALE GENOMIC DNA]</scope>
    <source>
        <strain evidence="1 2">BK92</strain>
    </source>
</reference>
<dbReference type="SFLD" id="SFLDG01129">
    <property type="entry name" value="C1.5:_HAD__Beta-PGM__Phosphata"/>
    <property type="match status" value="1"/>
</dbReference>
<evidence type="ECO:0000313" key="2">
    <source>
        <dbReference type="Proteomes" id="UP000298347"/>
    </source>
</evidence>
<dbReference type="InterPro" id="IPR041492">
    <property type="entry name" value="HAD_2"/>
</dbReference>
<proteinExistence type="predicted"/>
<dbReference type="SUPFAM" id="SSF56784">
    <property type="entry name" value="HAD-like"/>
    <property type="match status" value="1"/>
</dbReference>
<organism evidence="1 2">
    <name type="scientific">Sporolactobacillus shoreae</name>
    <dbReference type="NCBI Taxonomy" id="1465501"/>
    <lineage>
        <taxon>Bacteria</taxon>
        <taxon>Bacillati</taxon>
        <taxon>Bacillota</taxon>
        <taxon>Bacilli</taxon>
        <taxon>Bacillales</taxon>
        <taxon>Sporolactobacillaceae</taxon>
        <taxon>Sporolactobacillus</taxon>
    </lineage>
</organism>
<dbReference type="Pfam" id="PF13419">
    <property type="entry name" value="HAD_2"/>
    <property type="match status" value="1"/>
</dbReference>
<dbReference type="NCBIfam" id="TIGR02254">
    <property type="entry name" value="YjjG_YfnB"/>
    <property type="match status" value="1"/>
</dbReference>
<dbReference type="InterPro" id="IPR023214">
    <property type="entry name" value="HAD_sf"/>
</dbReference>
<keyword evidence="2" id="KW-1185">Reference proteome</keyword>
<accession>A0A4Z0GMD2</accession>
<dbReference type="InterPro" id="IPR006439">
    <property type="entry name" value="HAD-SF_hydro_IA"/>
</dbReference>
<dbReference type="RefSeq" id="WP_135348882.1">
    <property type="nucleotide sequence ID" value="NZ_SRJD01000012.1"/>
</dbReference>
<dbReference type="GO" id="GO:0008253">
    <property type="term" value="F:5'-nucleotidase activity"/>
    <property type="evidence" value="ECO:0007669"/>
    <property type="project" value="InterPro"/>
</dbReference>
<dbReference type="OrthoDB" id="9802350at2"/>
<sequence length="235" mass="27111">MTLKRYDDILFDADDTLFDYKKAEAAALKKTLAYFGHEYTHDIQTEYRSINQNLWNELESQKITVAELQFERFKLLFAKIGIRENADEFNSHYLNELADGAQLITGARQLCDDLSQSCRLTIVTNGISRTQRRRFEKSVIHKDFAALFISGDIGFQKPQTELFDYVFNALNISDKNRVLMVGDNLSTDILGGINAGIETCWFNCNEVVNQTKIKANFEIRSLDELRKIVFPDQIR</sequence>
<dbReference type="EMBL" id="SRJD01000012">
    <property type="protein sequence ID" value="TGA97672.1"/>
    <property type="molecule type" value="Genomic_DNA"/>
</dbReference>
<dbReference type="InterPro" id="IPR011951">
    <property type="entry name" value="HAD-SF_hydro_IA_YjjG/PynA"/>
</dbReference>
<gene>
    <name evidence="1" type="ORF">E4665_11255</name>
</gene>
<name>A0A4Z0GMD2_9BACL</name>
<evidence type="ECO:0000313" key="1">
    <source>
        <dbReference type="EMBL" id="TGA97672.1"/>
    </source>
</evidence>
<dbReference type="AlphaFoldDB" id="A0A4Z0GMD2"/>
<dbReference type="SFLD" id="SFLDG01135">
    <property type="entry name" value="C1.5.6:_HAD__Beta-PGM__Phospha"/>
    <property type="match status" value="1"/>
</dbReference>
<dbReference type="SFLD" id="SFLDS00003">
    <property type="entry name" value="Haloacid_Dehalogenase"/>
    <property type="match status" value="1"/>
</dbReference>
<dbReference type="NCBIfam" id="NF006976">
    <property type="entry name" value="PRK09449.1"/>
    <property type="match status" value="1"/>
</dbReference>